<dbReference type="PANTHER" id="PTHR47893">
    <property type="entry name" value="REGULATORY PROTEIN PCHR"/>
    <property type="match status" value="1"/>
</dbReference>
<evidence type="ECO:0000256" key="2">
    <source>
        <dbReference type="ARBA" id="ARBA00023163"/>
    </source>
</evidence>
<dbReference type="RefSeq" id="WP_161389979.1">
    <property type="nucleotide sequence ID" value="NZ_JBHSCP010000001.1"/>
</dbReference>
<evidence type="ECO:0000313" key="4">
    <source>
        <dbReference type="EMBL" id="MXO98327.1"/>
    </source>
</evidence>
<proteinExistence type="predicted"/>
<dbReference type="GO" id="GO:0003700">
    <property type="term" value="F:DNA-binding transcription factor activity"/>
    <property type="evidence" value="ECO:0007669"/>
    <property type="project" value="InterPro"/>
</dbReference>
<dbReference type="Proteomes" id="UP000469430">
    <property type="component" value="Unassembled WGS sequence"/>
</dbReference>
<dbReference type="SMART" id="SM00342">
    <property type="entry name" value="HTH_ARAC"/>
    <property type="match status" value="1"/>
</dbReference>
<protein>
    <submittedName>
        <fullName evidence="4">Helix-turn-helix domain-containing protein</fullName>
    </submittedName>
</protein>
<comment type="caution">
    <text evidence="4">The sequence shown here is derived from an EMBL/GenBank/DDBJ whole genome shotgun (WGS) entry which is preliminary data.</text>
</comment>
<dbReference type="GO" id="GO:0043565">
    <property type="term" value="F:sequence-specific DNA binding"/>
    <property type="evidence" value="ECO:0007669"/>
    <property type="project" value="InterPro"/>
</dbReference>
<dbReference type="AlphaFoldDB" id="A0A6I4TU06"/>
<dbReference type="EMBL" id="WTYJ01000001">
    <property type="protein sequence ID" value="MXO98327.1"/>
    <property type="molecule type" value="Genomic_DNA"/>
</dbReference>
<keyword evidence="2" id="KW-0804">Transcription</keyword>
<dbReference type="Pfam" id="PF12833">
    <property type="entry name" value="HTH_18"/>
    <property type="match status" value="1"/>
</dbReference>
<keyword evidence="1" id="KW-0805">Transcription regulation</keyword>
<name>A0A6I4TU06_9SPHN</name>
<reference evidence="4 5" key="1">
    <citation type="submission" date="2019-12" db="EMBL/GenBank/DDBJ databases">
        <title>Genomic-based taxomic classification of the family Erythrobacteraceae.</title>
        <authorList>
            <person name="Xu L."/>
        </authorList>
    </citation>
    <scope>NUCLEOTIDE SEQUENCE [LARGE SCALE GENOMIC DNA]</scope>
    <source>
        <strain evidence="4 5">S36</strain>
    </source>
</reference>
<dbReference type="InterPro" id="IPR009057">
    <property type="entry name" value="Homeodomain-like_sf"/>
</dbReference>
<dbReference type="PROSITE" id="PS01124">
    <property type="entry name" value="HTH_ARAC_FAMILY_2"/>
    <property type="match status" value="1"/>
</dbReference>
<dbReference type="PANTHER" id="PTHR47893:SF1">
    <property type="entry name" value="REGULATORY PROTEIN PCHR"/>
    <property type="match status" value="1"/>
</dbReference>
<organism evidence="4 5">
    <name type="scientific">Croceibacterium xixiisoli</name>
    <dbReference type="NCBI Taxonomy" id="1476466"/>
    <lineage>
        <taxon>Bacteria</taxon>
        <taxon>Pseudomonadati</taxon>
        <taxon>Pseudomonadota</taxon>
        <taxon>Alphaproteobacteria</taxon>
        <taxon>Sphingomonadales</taxon>
        <taxon>Erythrobacteraceae</taxon>
        <taxon>Croceibacterium</taxon>
    </lineage>
</organism>
<dbReference type="InterPro" id="IPR018060">
    <property type="entry name" value="HTH_AraC"/>
</dbReference>
<dbReference type="InterPro" id="IPR053142">
    <property type="entry name" value="PchR_regulatory_protein"/>
</dbReference>
<evidence type="ECO:0000259" key="3">
    <source>
        <dbReference type="PROSITE" id="PS01124"/>
    </source>
</evidence>
<dbReference type="Gene3D" id="1.10.10.60">
    <property type="entry name" value="Homeodomain-like"/>
    <property type="match status" value="1"/>
</dbReference>
<accession>A0A6I4TU06</accession>
<evidence type="ECO:0000313" key="5">
    <source>
        <dbReference type="Proteomes" id="UP000469430"/>
    </source>
</evidence>
<gene>
    <name evidence="4" type="ORF">GRI97_04930</name>
</gene>
<feature type="domain" description="HTH araC/xylS-type" evidence="3">
    <location>
        <begin position="198"/>
        <end position="294"/>
    </location>
</feature>
<dbReference type="OrthoDB" id="252470at2"/>
<keyword evidence="5" id="KW-1185">Reference proteome</keyword>
<dbReference type="SUPFAM" id="SSF46689">
    <property type="entry name" value="Homeodomain-like"/>
    <property type="match status" value="1"/>
</dbReference>
<sequence length="302" mass="32291">MEAALSAASLSRCVESCGDTLSFEAGSGRGGAFWRSSQEIAQPLSYRIANPAGLHIGCGIASIETHSRGLGGFSFSGSGITAMLCPEGAQDFHTQLRGQSARACGIFLSLADMAGTGNAAVQEIAFTLELDAPLQASSELPRGLIARLCAPVEPWFQGAARDLAFEARALEMTALALSWLTRAHAMEPAPQIHQRYALAARDVLDHRLADPPTLAELAREVGINPRSLTEVFRRCFGTSVAAYVTERRLDLALTLLEQGMTPGAAAHQIGFTASHLSNAFHRRFGFRPSDLRRGRKFPPSQG</sequence>
<evidence type="ECO:0000256" key="1">
    <source>
        <dbReference type="ARBA" id="ARBA00023015"/>
    </source>
</evidence>